<dbReference type="SUPFAM" id="SSF56112">
    <property type="entry name" value="Protein kinase-like (PK-like)"/>
    <property type="match status" value="1"/>
</dbReference>
<feature type="transmembrane region" description="Helical" evidence="17">
    <location>
        <begin position="444"/>
        <end position="466"/>
    </location>
</feature>
<evidence type="ECO:0000313" key="23">
    <source>
        <dbReference type="Proteomes" id="UP001187192"/>
    </source>
</evidence>
<dbReference type="Gene3D" id="1.10.510.10">
    <property type="entry name" value="Transferase(Phosphotransferase) domain 1"/>
    <property type="match status" value="1"/>
</dbReference>
<dbReference type="PROSITE" id="PS50948">
    <property type="entry name" value="PAN"/>
    <property type="match status" value="1"/>
</dbReference>
<evidence type="ECO:0000256" key="1">
    <source>
        <dbReference type="ARBA" id="ARBA00004479"/>
    </source>
</evidence>
<evidence type="ECO:0000256" key="7">
    <source>
        <dbReference type="ARBA" id="ARBA00022741"/>
    </source>
</evidence>
<feature type="chain" id="PRO_5041717554" description="Receptor-like serine/threonine-protein kinase" evidence="18">
    <location>
        <begin position="22"/>
        <end position="750"/>
    </location>
</feature>
<dbReference type="Pfam" id="PF01453">
    <property type="entry name" value="B_lectin"/>
    <property type="match status" value="1"/>
</dbReference>
<evidence type="ECO:0000256" key="4">
    <source>
        <dbReference type="ARBA" id="ARBA00022679"/>
    </source>
</evidence>
<keyword evidence="13" id="KW-0675">Receptor</keyword>
<keyword evidence="9 15" id="KW-0067">ATP-binding</keyword>
<dbReference type="Pfam" id="PF00954">
    <property type="entry name" value="S_locus_glycop"/>
    <property type="match status" value="1"/>
</dbReference>
<dbReference type="SMART" id="SM00473">
    <property type="entry name" value="PAN_AP"/>
    <property type="match status" value="1"/>
</dbReference>
<dbReference type="Gene3D" id="3.30.200.20">
    <property type="entry name" value="Phosphorylase Kinase, domain 1"/>
    <property type="match status" value="1"/>
</dbReference>
<dbReference type="InterPro" id="IPR001245">
    <property type="entry name" value="Ser-Thr/Tyr_kinase_cat_dom"/>
</dbReference>
<keyword evidence="14" id="KW-0325">Glycoprotein</keyword>
<dbReference type="InterPro" id="IPR003609">
    <property type="entry name" value="Pan_app"/>
</dbReference>
<feature type="compositionally biased region" description="Polar residues" evidence="16">
    <location>
        <begin position="728"/>
        <end position="743"/>
    </location>
</feature>
<evidence type="ECO:0000256" key="16">
    <source>
        <dbReference type="SAM" id="MobiDB-lite"/>
    </source>
</evidence>
<evidence type="ECO:0000259" key="20">
    <source>
        <dbReference type="PROSITE" id="PS50927"/>
    </source>
</evidence>
<name>A0AA88DW37_FICCA</name>
<dbReference type="InterPro" id="IPR000719">
    <property type="entry name" value="Prot_kinase_dom"/>
</dbReference>
<keyword evidence="23" id="KW-1185">Reference proteome</keyword>
<comment type="catalytic activity">
    <reaction evidence="15">
        <text>L-threonyl-[protein] + ATP = O-phospho-L-threonyl-[protein] + ADP + H(+)</text>
        <dbReference type="Rhea" id="RHEA:46608"/>
        <dbReference type="Rhea" id="RHEA-COMP:11060"/>
        <dbReference type="Rhea" id="RHEA-COMP:11605"/>
        <dbReference type="ChEBI" id="CHEBI:15378"/>
        <dbReference type="ChEBI" id="CHEBI:30013"/>
        <dbReference type="ChEBI" id="CHEBI:30616"/>
        <dbReference type="ChEBI" id="CHEBI:61977"/>
        <dbReference type="ChEBI" id="CHEBI:456216"/>
        <dbReference type="EC" id="2.7.11.1"/>
    </reaction>
</comment>
<feature type="region of interest" description="Disordered" evidence="16">
    <location>
        <begin position="711"/>
        <end position="750"/>
    </location>
</feature>
<gene>
    <name evidence="22" type="ORF">TIFTF001_031021</name>
</gene>
<evidence type="ECO:0000256" key="2">
    <source>
        <dbReference type="ARBA" id="ARBA00022527"/>
    </source>
</evidence>
<evidence type="ECO:0000256" key="6">
    <source>
        <dbReference type="ARBA" id="ARBA00022729"/>
    </source>
</evidence>
<dbReference type="GO" id="GO:0048544">
    <property type="term" value="P:recognition of pollen"/>
    <property type="evidence" value="ECO:0007669"/>
    <property type="project" value="InterPro"/>
</dbReference>
<dbReference type="PANTHER" id="PTHR32444:SF234">
    <property type="entry name" value="RECEPTOR-LIKE SERINE_THREONINE-PROTEIN KINASE"/>
    <property type="match status" value="1"/>
</dbReference>
<keyword evidence="4 15" id="KW-0808">Transferase</keyword>
<reference evidence="22" key="1">
    <citation type="submission" date="2023-07" db="EMBL/GenBank/DDBJ databases">
        <title>draft genome sequence of fig (Ficus carica).</title>
        <authorList>
            <person name="Takahashi T."/>
            <person name="Nishimura K."/>
        </authorList>
    </citation>
    <scope>NUCLEOTIDE SEQUENCE</scope>
</reference>
<feature type="domain" description="Apple" evidence="21">
    <location>
        <begin position="345"/>
        <end position="428"/>
    </location>
</feature>
<keyword evidence="7 15" id="KW-0547">Nucleotide-binding</keyword>
<evidence type="ECO:0000256" key="9">
    <source>
        <dbReference type="ARBA" id="ARBA00022840"/>
    </source>
</evidence>
<dbReference type="PIRSF" id="PIRSF000641">
    <property type="entry name" value="SRK"/>
    <property type="match status" value="1"/>
</dbReference>
<protein>
    <recommendedName>
        <fullName evidence="15">Receptor-like serine/threonine-protein kinase</fullName>
        <ecNumber evidence="15">2.7.11.1</ecNumber>
    </recommendedName>
</protein>
<feature type="domain" description="Protein kinase" evidence="19">
    <location>
        <begin position="391"/>
        <end position="709"/>
    </location>
</feature>
<evidence type="ECO:0000256" key="14">
    <source>
        <dbReference type="ARBA" id="ARBA00023180"/>
    </source>
</evidence>
<dbReference type="Pfam" id="PF07714">
    <property type="entry name" value="PK_Tyr_Ser-Thr"/>
    <property type="match status" value="1"/>
</dbReference>
<dbReference type="Gene3D" id="2.90.10.10">
    <property type="entry name" value="Bulb-type lectin domain"/>
    <property type="match status" value="1"/>
</dbReference>
<evidence type="ECO:0000256" key="13">
    <source>
        <dbReference type="ARBA" id="ARBA00023170"/>
    </source>
</evidence>
<dbReference type="GO" id="GO:0016020">
    <property type="term" value="C:membrane"/>
    <property type="evidence" value="ECO:0007669"/>
    <property type="project" value="UniProtKB-SubCell"/>
</dbReference>
<evidence type="ECO:0000256" key="10">
    <source>
        <dbReference type="ARBA" id="ARBA00022989"/>
    </source>
</evidence>
<evidence type="ECO:0000256" key="17">
    <source>
        <dbReference type="SAM" id="Phobius"/>
    </source>
</evidence>
<dbReference type="InterPro" id="IPR024171">
    <property type="entry name" value="SRK-like_kinase"/>
</dbReference>
<evidence type="ECO:0000256" key="18">
    <source>
        <dbReference type="SAM" id="SignalP"/>
    </source>
</evidence>
<dbReference type="Proteomes" id="UP001187192">
    <property type="component" value="Unassembled WGS sequence"/>
</dbReference>
<dbReference type="CDD" id="cd00028">
    <property type="entry name" value="B_lectin"/>
    <property type="match status" value="1"/>
</dbReference>
<organism evidence="22 23">
    <name type="scientific">Ficus carica</name>
    <name type="common">Common fig</name>
    <dbReference type="NCBI Taxonomy" id="3494"/>
    <lineage>
        <taxon>Eukaryota</taxon>
        <taxon>Viridiplantae</taxon>
        <taxon>Streptophyta</taxon>
        <taxon>Embryophyta</taxon>
        <taxon>Tracheophyta</taxon>
        <taxon>Spermatophyta</taxon>
        <taxon>Magnoliopsida</taxon>
        <taxon>eudicotyledons</taxon>
        <taxon>Gunneridae</taxon>
        <taxon>Pentapetalae</taxon>
        <taxon>rosids</taxon>
        <taxon>fabids</taxon>
        <taxon>Rosales</taxon>
        <taxon>Moraceae</taxon>
        <taxon>Ficeae</taxon>
        <taxon>Ficus</taxon>
    </lineage>
</organism>
<keyword evidence="6 18" id="KW-0732">Signal</keyword>
<comment type="similarity">
    <text evidence="15">Belongs to the protein kinase superfamily. Ser/Thr protein kinase family.</text>
</comment>
<dbReference type="InterPro" id="IPR021820">
    <property type="entry name" value="S-locus_recpt_kinase_C"/>
</dbReference>
<dbReference type="InterPro" id="IPR001480">
    <property type="entry name" value="Bulb-type_lectin_dom"/>
</dbReference>
<accession>A0AA88DW37</accession>
<keyword evidence="11 17" id="KW-0472">Membrane</keyword>
<dbReference type="GO" id="GO:0005524">
    <property type="term" value="F:ATP binding"/>
    <property type="evidence" value="ECO:0007669"/>
    <property type="project" value="UniProtKB-KW"/>
</dbReference>
<proteinExistence type="inferred from homology"/>
<sequence>MAIIFFTFVTVFSQFFLRIESFEVTSIRPSESIRDDNSTLVSIDGSFALGFFTPGSSNNRYVGIWYKTIPIRTVIWVANRCNPINGSSGVLTLDSAGNLVLLDQNKSAVWSTNSSKKASKPIVELLDYGNLVLRDEEDGNSENYLWQSFDYPTDNNMPEMKIGWDLRTGLQRRLSAWRSWDDPCPGDFTYGIELDVQQHSFPEPIIRKGNAKFYRTGPWIGLRFSGSPDLRPNPLFDYGFVYNDEEVYYTYHLKNKSVISRIVMNQTTLTRQRLTWMEAEQTWKPYNSVPRDYCDSYGLCGVNGNCIITENPVCQCLDRFNPKFQDKWSLTDWSGGCIRRSPLRCEEKASDGFIKFSGMKLPDAAHSWVNMSMNLKECRAKCLSNCTCMAYSNSDIRGEGSGCAMWFGDLVDVRQFTAGGQDLFIRMPASELAKAKVNRKVKRAAIVIAVVIGVVCGMILVGCYICRRRRLTEETERNLITSTNEGQEGDLELPLFDLPTIIDATDGFSFNNKLGEGGFGPVYRGMLKGGQEIAVKRLSMSSGQGVNEFKNEVKLIAKLQHRNLVKLFGCCVQDFGMARIFGGDQIEGNTSRVVGTYGYMAPEYAFDGLFSIKSDVFSFGILMLEIISGKKSRGFHHDNNGLTLIGHAWTLQRDGKALELISAHLVESDDYLDEVLRCFHVALLCVQQRPADRPNISSAILMLGGESALPQPKPPGYFMETDQKLEGENSSCKPQSSSTNDISMTVLEPR</sequence>
<dbReference type="EMBL" id="BTGU01000120">
    <property type="protein sequence ID" value="GMN61936.1"/>
    <property type="molecule type" value="Genomic_DNA"/>
</dbReference>
<evidence type="ECO:0000256" key="3">
    <source>
        <dbReference type="ARBA" id="ARBA00022553"/>
    </source>
</evidence>
<evidence type="ECO:0000256" key="8">
    <source>
        <dbReference type="ARBA" id="ARBA00022777"/>
    </source>
</evidence>
<feature type="signal peptide" evidence="18">
    <location>
        <begin position="1"/>
        <end position="21"/>
    </location>
</feature>
<dbReference type="PROSITE" id="PS50011">
    <property type="entry name" value="PROTEIN_KINASE_DOM"/>
    <property type="match status" value="1"/>
</dbReference>
<dbReference type="GO" id="GO:0004674">
    <property type="term" value="F:protein serine/threonine kinase activity"/>
    <property type="evidence" value="ECO:0007669"/>
    <property type="project" value="UniProtKB-KW"/>
</dbReference>
<dbReference type="PANTHER" id="PTHR32444">
    <property type="entry name" value="BULB-TYPE LECTIN DOMAIN-CONTAINING PROTEIN"/>
    <property type="match status" value="1"/>
</dbReference>
<keyword evidence="8 15" id="KW-0418">Kinase</keyword>
<dbReference type="Pfam" id="PF11883">
    <property type="entry name" value="DUF3403"/>
    <property type="match status" value="1"/>
</dbReference>
<comment type="subcellular location">
    <subcellularLocation>
        <location evidence="1">Membrane</location>
        <topology evidence="1">Single-pass type I membrane protein</topology>
    </subcellularLocation>
</comment>
<evidence type="ECO:0000256" key="12">
    <source>
        <dbReference type="ARBA" id="ARBA00023157"/>
    </source>
</evidence>
<evidence type="ECO:0000256" key="15">
    <source>
        <dbReference type="PIRNR" id="PIRNR000641"/>
    </source>
</evidence>
<dbReference type="FunFam" id="3.30.200.20:FF:001238">
    <property type="entry name" value="Os08g0179000 protein"/>
    <property type="match status" value="1"/>
</dbReference>
<dbReference type="EC" id="2.7.11.1" evidence="15"/>
<dbReference type="InterPro" id="IPR011009">
    <property type="entry name" value="Kinase-like_dom_sf"/>
</dbReference>
<keyword evidence="5 17" id="KW-0812">Transmembrane</keyword>
<dbReference type="InterPro" id="IPR036426">
    <property type="entry name" value="Bulb-type_lectin_dom_sf"/>
</dbReference>
<dbReference type="FunFam" id="2.90.10.10:FF:000001">
    <property type="entry name" value="G-type lectin S-receptor-like serine/threonine-protein kinase"/>
    <property type="match status" value="1"/>
</dbReference>
<evidence type="ECO:0000256" key="11">
    <source>
        <dbReference type="ARBA" id="ARBA00023136"/>
    </source>
</evidence>
<keyword evidence="2 15" id="KW-0723">Serine/threonine-protein kinase</keyword>
<feature type="domain" description="Bulb-type lectin" evidence="20">
    <location>
        <begin position="24"/>
        <end position="146"/>
    </location>
</feature>
<dbReference type="SMART" id="SM00108">
    <property type="entry name" value="B_lectin"/>
    <property type="match status" value="1"/>
</dbReference>
<dbReference type="InterPro" id="IPR000858">
    <property type="entry name" value="S_locus_glycoprot_dom"/>
</dbReference>
<evidence type="ECO:0000256" key="5">
    <source>
        <dbReference type="ARBA" id="ARBA00022692"/>
    </source>
</evidence>
<dbReference type="PROSITE" id="PS50927">
    <property type="entry name" value="BULB_LECTIN"/>
    <property type="match status" value="1"/>
</dbReference>
<keyword evidence="10 17" id="KW-1133">Transmembrane helix</keyword>
<keyword evidence="3" id="KW-0597">Phosphoprotein</keyword>
<dbReference type="AlphaFoldDB" id="A0AA88DW37"/>
<evidence type="ECO:0000259" key="21">
    <source>
        <dbReference type="PROSITE" id="PS50948"/>
    </source>
</evidence>
<comment type="caution">
    <text evidence="22">The sequence shown here is derived from an EMBL/GenBank/DDBJ whole genome shotgun (WGS) entry which is preliminary data.</text>
</comment>
<comment type="catalytic activity">
    <reaction evidence="15">
        <text>L-seryl-[protein] + ATP = O-phospho-L-seryl-[protein] + ADP + H(+)</text>
        <dbReference type="Rhea" id="RHEA:17989"/>
        <dbReference type="Rhea" id="RHEA-COMP:9863"/>
        <dbReference type="Rhea" id="RHEA-COMP:11604"/>
        <dbReference type="ChEBI" id="CHEBI:15378"/>
        <dbReference type="ChEBI" id="CHEBI:29999"/>
        <dbReference type="ChEBI" id="CHEBI:30616"/>
        <dbReference type="ChEBI" id="CHEBI:83421"/>
        <dbReference type="ChEBI" id="CHEBI:456216"/>
        <dbReference type="EC" id="2.7.11.1"/>
    </reaction>
</comment>
<evidence type="ECO:0000259" key="19">
    <source>
        <dbReference type="PROSITE" id="PS50011"/>
    </source>
</evidence>
<dbReference type="SUPFAM" id="SSF51110">
    <property type="entry name" value="alpha-D-mannose-specific plant lectins"/>
    <property type="match status" value="1"/>
</dbReference>
<dbReference type="Pfam" id="PF08276">
    <property type="entry name" value="PAN_2"/>
    <property type="match status" value="1"/>
</dbReference>
<keyword evidence="12" id="KW-1015">Disulfide bond</keyword>
<dbReference type="CDD" id="cd01098">
    <property type="entry name" value="PAN_AP_plant"/>
    <property type="match status" value="1"/>
</dbReference>
<evidence type="ECO:0000313" key="22">
    <source>
        <dbReference type="EMBL" id="GMN61936.1"/>
    </source>
</evidence>
<dbReference type="FunFam" id="3.50.4.10:FF:000002">
    <property type="entry name" value="G-type lectin S-receptor-like serine/threonine-protein kinase"/>
    <property type="match status" value="1"/>
</dbReference>